<accession>A0A841U2A9</accession>
<gene>
    <name evidence="2" type="ORF">H7B90_21145</name>
</gene>
<sequence length="252" mass="28046">MQSAKALSHPCVAHRGWSGGAPENTMAAFRLALTEPSVRWIELDVHLSKDEVPVVIHDSTLNRTTNGKGKVRDMTAEQLSRLDAGSWFHPTYAGEPVPMLEQVLAFARGRCRLNIELKEGALDGGLLVRRVAGLIRAYRMDDEIVLTSFDRRLIERAKESAPNLRTGLITDKKPKGLVQRLQSMQASFLSIDHKQISASLLRETEAAGIRVMAWTVNHPADLARLASMPEPFQICTNYPDRWLAAVKEGICR</sequence>
<dbReference type="PROSITE" id="PS51704">
    <property type="entry name" value="GP_PDE"/>
    <property type="match status" value="1"/>
</dbReference>
<organism evidence="2 3">
    <name type="scientific">Cohnella xylanilytica</name>
    <dbReference type="NCBI Taxonomy" id="557555"/>
    <lineage>
        <taxon>Bacteria</taxon>
        <taxon>Bacillati</taxon>
        <taxon>Bacillota</taxon>
        <taxon>Bacilli</taxon>
        <taxon>Bacillales</taxon>
        <taxon>Paenibacillaceae</taxon>
        <taxon>Cohnella</taxon>
    </lineage>
</organism>
<keyword evidence="3" id="KW-1185">Reference proteome</keyword>
<dbReference type="Proteomes" id="UP000553776">
    <property type="component" value="Unassembled WGS sequence"/>
</dbReference>
<dbReference type="PANTHER" id="PTHR46211:SF14">
    <property type="entry name" value="GLYCEROPHOSPHODIESTER PHOSPHODIESTERASE"/>
    <property type="match status" value="1"/>
</dbReference>
<dbReference type="EMBL" id="JACJVR010000081">
    <property type="protein sequence ID" value="MBB6693909.1"/>
    <property type="molecule type" value="Genomic_DNA"/>
</dbReference>
<evidence type="ECO:0000313" key="3">
    <source>
        <dbReference type="Proteomes" id="UP000553776"/>
    </source>
</evidence>
<feature type="domain" description="GP-PDE" evidence="1">
    <location>
        <begin position="9"/>
        <end position="246"/>
    </location>
</feature>
<proteinExistence type="predicted"/>
<dbReference type="InterPro" id="IPR030395">
    <property type="entry name" value="GP_PDE_dom"/>
</dbReference>
<dbReference type="GO" id="GO:0006629">
    <property type="term" value="P:lipid metabolic process"/>
    <property type="evidence" value="ECO:0007669"/>
    <property type="project" value="InterPro"/>
</dbReference>
<dbReference type="Pfam" id="PF03009">
    <property type="entry name" value="GDPD"/>
    <property type="match status" value="1"/>
</dbReference>
<protein>
    <submittedName>
        <fullName evidence="2">Glycerophosphodiester phosphodiesterase</fullName>
    </submittedName>
</protein>
<dbReference type="Gene3D" id="3.20.20.190">
    <property type="entry name" value="Phosphatidylinositol (PI) phosphodiesterase"/>
    <property type="match status" value="1"/>
</dbReference>
<dbReference type="RefSeq" id="WP_185137894.1">
    <property type="nucleotide sequence ID" value="NZ_JACJVR010000081.1"/>
</dbReference>
<dbReference type="SUPFAM" id="SSF51695">
    <property type="entry name" value="PLC-like phosphodiesterases"/>
    <property type="match status" value="1"/>
</dbReference>
<reference evidence="2 3" key="1">
    <citation type="submission" date="2020-08" db="EMBL/GenBank/DDBJ databases">
        <title>Cohnella phylogeny.</title>
        <authorList>
            <person name="Dunlap C."/>
        </authorList>
    </citation>
    <scope>NUCLEOTIDE SEQUENCE [LARGE SCALE GENOMIC DNA]</scope>
    <source>
        <strain evidence="2 3">DSM 25239</strain>
    </source>
</reference>
<evidence type="ECO:0000313" key="2">
    <source>
        <dbReference type="EMBL" id="MBB6693909.1"/>
    </source>
</evidence>
<comment type="caution">
    <text evidence="2">The sequence shown here is derived from an EMBL/GenBank/DDBJ whole genome shotgun (WGS) entry which is preliminary data.</text>
</comment>
<name>A0A841U2A9_9BACL</name>
<dbReference type="InterPro" id="IPR017946">
    <property type="entry name" value="PLC-like_Pdiesterase_TIM-brl"/>
</dbReference>
<dbReference type="GO" id="GO:0008081">
    <property type="term" value="F:phosphoric diester hydrolase activity"/>
    <property type="evidence" value="ECO:0007669"/>
    <property type="project" value="InterPro"/>
</dbReference>
<dbReference type="PANTHER" id="PTHR46211">
    <property type="entry name" value="GLYCEROPHOSPHORYL DIESTER PHOSPHODIESTERASE"/>
    <property type="match status" value="1"/>
</dbReference>
<dbReference type="AlphaFoldDB" id="A0A841U2A9"/>
<evidence type="ECO:0000259" key="1">
    <source>
        <dbReference type="PROSITE" id="PS51704"/>
    </source>
</evidence>